<sequence>DFECPACTGCEFWPCGEYERRMMLSSGNFSSQAESGEYVGSLQSMDSTGRPLPPLPEHPPRPGTVVLVEPMTTSISGISGGASARSTLSSLESPQASPSVNAAEQQQMAERPKVAKMKTAPVL</sequence>
<feature type="region of interest" description="Disordered" evidence="1">
    <location>
        <begin position="32"/>
        <end position="64"/>
    </location>
</feature>
<reference evidence="2" key="1">
    <citation type="submission" date="2022-10" db="EMBL/GenBank/DDBJ databases">
        <authorList>
            <person name="Chen Y."/>
            <person name="Dougan E. K."/>
            <person name="Chan C."/>
            <person name="Rhodes N."/>
            <person name="Thang M."/>
        </authorList>
    </citation>
    <scope>NUCLEOTIDE SEQUENCE</scope>
</reference>
<organism evidence="2">
    <name type="scientific">Cladocopium goreaui</name>
    <dbReference type="NCBI Taxonomy" id="2562237"/>
    <lineage>
        <taxon>Eukaryota</taxon>
        <taxon>Sar</taxon>
        <taxon>Alveolata</taxon>
        <taxon>Dinophyceae</taxon>
        <taxon>Suessiales</taxon>
        <taxon>Symbiodiniaceae</taxon>
        <taxon>Cladocopium</taxon>
    </lineage>
</organism>
<accession>A0A9P1DBA8</accession>
<evidence type="ECO:0000313" key="4">
    <source>
        <dbReference type="Proteomes" id="UP001152797"/>
    </source>
</evidence>
<feature type="compositionally biased region" description="Polar residues" evidence="1">
    <location>
        <begin position="88"/>
        <end position="108"/>
    </location>
</feature>
<feature type="non-terminal residue" evidence="2">
    <location>
        <position position="123"/>
    </location>
</feature>
<feature type="region of interest" description="Disordered" evidence="1">
    <location>
        <begin position="76"/>
        <end position="123"/>
    </location>
</feature>
<evidence type="ECO:0000256" key="1">
    <source>
        <dbReference type="SAM" id="MobiDB-lite"/>
    </source>
</evidence>
<gene>
    <name evidence="2" type="ORF">C1SCF055_LOCUS32246</name>
</gene>
<dbReference type="EMBL" id="CAMXCT010003868">
    <property type="protein sequence ID" value="CAI4006622.1"/>
    <property type="molecule type" value="Genomic_DNA"/>
</dbReference>
<dbReference type="AlphaFoldDB" id="A0A9P1DBA8"/>
<comment type="caution">
    <text evidence="2">The sequence shown here is derived from an EMBL/GenBank/DDBJ whole genome shotgun (WGS) entry which is preliminary data.</text>
</comment>
<name>A0A9P1DBA8_9DINO</name>
<dbReference type="EMBL" id="CAMXCT030003868">
    <property type="protein sequence ID" value="CAL4793934.1"/>
    <property type="molecule type" value="Genomic_DNA"/>
</dbReference>
<feature type="compositionally biased region" description="Low complexity" evidence="1">
    <location>
        <begin position="76"/>
        <end position="87"/>
    </location>
</feature>
<protein>
    <submittedName>
        <fullName evidence="2">Uncharacterized protein</fullName>
    </submittedName>
</protein>
<evidence type="ECO:0000313" key="2">
    <source>
        <dbReference type="EMBL" id="CAI4006622.1"/>
    </source>
</evidence>
<evidence type="ECO:0000313" key="3">
    <source>
        <dbReference type="EMBL" id="CAL1159997.1"/>
    </source>
</evidence>
<keyword evidence="4" id="KW-1185">Reference proteome</keyword>
<reference evidence="3" key="2">
    <citation type="submission" date="2024-04" db="EMBL/GenBank/DDBJ databases">
        <authorList>
            <person name="Chen Y."/>
            <person name="Shah S."/>
            <person name="Dougan E. K."/>
            <person name="Thang M."/>
            <person name="Chan C."/>
        </authorList>
    </citation>
    <scope>NUCLEOTIDE SEQUENCE [LARGE SCALE GENOMIC DNA]</scope>
</reference>
<proteinExistence type="predicted"/>
<dbReference type="EMBL" id="CAMXCT020003868">
    <property type="protein sequence ID" value="CAL1159997.1"/>
    <property type="molecule type" value="Genomic_DNA"/>
</dbReference>
<dbReference type="Proteomes" id="UP001152797">
    <property type="component" value="Unassembled WGS sequence"/>
</dbReference>